<dbReference type="EMBL" id="CAJOBC010003973">
    <property type="protein sequence ID" value="CAF3809081.1"/>
    <property type="molecule type" value="Genomic_DNA"/>
</dbReference>
<reference evidence="1" key="1">
    <citation type="submission" date="2021-02" db="EMBL/GenBank/DDBJ databases">
        <authorList>
            <person name="Nowell W R."/>
        </authorList>
    </citation>
    <scope>NUCLEOTIDE SEQUENCE</scope>
</reference>
<dbReference type="Gene3D" id="2.60.120.260">
    <property type="entry name" value="Galactose-binding domain-like"/>
    <property type="match status" value="1"/>
</dbReference>
<proteinExistence type="predicted"/>
<name>A0A814JIA0_9BILA</name>
<comment type="caution">
    <text evidence="1">The sequence shown here is derived from an EMBL/GenBank/DDBJ whole genome shotgun (WGS) entry which is preliminary data.</text>
</comment>
<dbReference type="EMBL" id="CAJNOQ010003973">
    <property type="protein sequence ID" value="CAF1038698.1"/>
    <property type="molecule type" value="Genomic_DNA"/>
</dbReference>
<accession>A0A814JIA0</accession>
<organism evidence="1 3">
    <name type="scientific">Didymodactylos carnosus</name>
    <dbReference type="NCBI Taxonomy" id="1234261"/>
    <lineage>
        <taxon>Eukaryota</taxon>
        <taxon>Metazoa</taxon>
        <taxon>Spiralia</taxon>
        <taxon>Gnathifera</taxon>
        <taxon>Rotifera</taxon>
        <taxon>Eurotatoria</taxon>
        <taxon>Bdelloidea</taxon>
        <taxon>Philodinida</taxon>
        <taxon>Philodinidae</taxon>
        <taxon>Didymodactylos</taxon>
    </lineage>
</organism>
<dbReference type="Proteomes" id="UP000663829">
    <property type="component" value="Unassembled WGS sequence"/>
</dbReference>
<dbReference type="Proteomes" id="UP000681722">
    <property type="component" value="Unassembled WGS sequence"/>
</dbReference>
<evidence type="ECO:0000313" key="2">
    <source>
        <dbReference type="EMBL" id="CAF3809081.1"/>
    </source>
</evidence>
<sequence length="129" mass="14518">MLRSHTLVRAPNSCPDDYTVSTKQYQVDNNSIHVYQNYSFVYTATTSFTAFTFACRNDGGSWYLDDVSMVVFGGGPELIENDGFEFEDLSFWDYCNPGDDEILGWDLTAEANVNSGTFAETSPNLKLLY</sequence>
<dbReference type="AlphaFoldDB" id="A0A814JIA0"/>
<gene>
    <name evidence="1" type="ORF">GPM918_LOCUS15663</name>
    <name evidence="2" type="ORF">SRO942_LOCUS15663</name>
</gene>
<keyword evidence="3" id="KW-1185">Reference proteome</keyword>
<protein>
    <submittedName>
        <fullName evidence="1">Uncharacterized protein</fullName>
    </submittedName>
</protein>
<evidence type="ECO:0000313" key="1">
    <source>
        <dbReference type="EMBL" id="CAF1038698.1"/>
    </source>
</evidence>
<evidence type="ECO:0000313" key="3">
    <source>
        <dbReference type="Proteomes" id="UP000663829"/>
    </source>
</evidence>